<dbReference type="EMBL" id="JACBKZ010000014">
    <property type="protein sequence ID" value="KAF5933004.1"/>
    <property type="molecule type" value="Genomic_DNA"/>
</dbReference>
<sequence length="151" mass="16241">MANDSVDEINVGVALSTALLLPGDLDRNAELSEYEDYAVMLQRSVQAEAAIKAQNDAEEKAESVEAIKKEAAGAKSPTQNEQVLDLTQDEEDEEVSKDAILEKASSDVPPANKSIDETLQEIDAELAAEKVAEMSSQQSFEVQTQPAAEDS</sequence>
<feature type="region of interest" description="Disordered" evidence="1">
    <location>
        <begin position="70"/>
        <end position="115"/>
    </location>
</feature>
<reference evidence="2 3" key="2">
    <citation type="submission" date="2020-07" db="EMBL/GenBank/DDBJ databases">
        <title>Genome assembly of wild tea tree DASZ reveals pedigree and selection history of tea varieties.</title>
        <authorList>
            <person name="Zhang W."/>
        </authorList>
    </citation>
    <scope>NUCLEOTIDE SEQUENCE [LARGE SCALE GENOMIC DNA]</scope>
    <source>
        <strain evidence="3">cv. G240</strain>
        <tissue evidence="2">Leaf</tissue>
    </source>
</reference>
<feature type="compositionally biased region" description="Basic and acidic residues" evidence="1">
    <location>
        <begin position="96"/>
        <end position="105"/>
    </location>
</feature>
<evidence type="ECO:0000313" key="2">
    <source>
        <dbReference type="EMBL" id="KAF5933004.1"/>
    </source>
</evidence>
<dbReference type="Proteomes" id="UP000593564">
    <property type="component" value="Unassembled WGS sequence"/>
</dbReference>
<keyword evidence="3" id="KW-1185">Reference proteome</keyword>
<evidence type="ECO:0000313" key="3">
    <source>
        <dbReference type="Proteomes" id="UP000593564"/>
    </source>
</evidence>
<organism evidence="2 3">
    <name type="scientific">Camellia sinensis</name>
    <name type="common">Tea plant</name>
    <name type="synonym">Thea sinensis</name>
    <dbReference type="NCBI Taxonomy" id="4442"/>
    <lineage>
        <taxon>Eukaryota</taxon>
        <taxon>Viridiplantae</taxon>
        <taxon>Streptophyta</taxon>
        <taxon>Embryophyta</taxon>
        <taxon>Tracheophyta</taxon>
        <taxon>Spermatophyta</taxon>
        <taxon>Magnoliopsida</taxon>
        <taxon>eudicotyledons</taxon>
        <taxon>Gunneridae</taxon>
        <taxon>Pentapetalae</taxon>
        <taxon>asterids</taxon>
        <taxon>Ericales</taxon>
        <taxon>Theaceae</taxon>
        <taxon>Camellia</taxon>
    </lineage>
</organism>
<evidence type="ECO:0000256" key="1">
    <source>
        <dbReference type="SAM" id="MobiDB-lite"/>
    </source>
</evidence>
<name>A0A7J7G170_CAMSI</name>
<reference evidence="3" key="1">
    <citation type="journal article" date="2020" name="Nat. Commun.">
        <title>Genome assembly of wild tea tree DASZ reveals pedigree and selection history of tea varieties.</title>
        <authorList>
            <person name="Zhang W."/>
            <person name="Zhang Y."/>
            <person name="Qiu H."/>
            <person name="Guo Y."/>
            <person name="Wan H."/>
            <person name="Zhang X."/>
            <person name="Scossa F."/>
            <person name="Alseekh S."/>
            <person name="Zhang Q."/>
            <person name="Wang P."/>
            <person name="Xu L."/>
            <person name="Schmidt M.H."/>
            <person name="Jia X."/>
            <person name="Li D."/>
            <person name="Zhu A."/>
            <person name="Guo F."/>
            <person name="Chen W."/>
            <person name="Ni D."/>
            <person name="Usadel B."/>
            <person name="Fernie A.R."/>
            <person name="Wen W."/>
        </authorList>
    </citation>
    <scope>NUCLEOTIDE SEQUENCE [LARGE SCALE GENOMIC DNA]</scope>
    <source>
        <strain evidence="3">cv. G240</strain>
    </source>
</reference>
<proteinExistence type="predicted"/>
<comment type="caution">
    <text evidence="2">The sequence shown here is derived from an EMBL/GenBank/DDBJ whole genome shotgun (WGS) entry which is preliminary data.</text>
</comment>
<dbReference type="AlphaFoldDB" id="A0A7J7G170"/>
<accession>A0A7J7G170</accession>
<feature type="compositionally biased region" description="Polar residues" evidence="1">
    <location>
        <begin position="134"/>
        <end position="151"/>
    </location>
</feature>
<gene>
    <name evidence="2" type="ORF">HYC85_029175</name>
</gene>
<protein>
    <submittedName>
        <fullName evidence="2">Uncharacterized protein</fullName>
    </submittedName>
</protein>
<feature type="region of interest" description="Disordered" evidence="1">
    <location>
        <begin position="131"/>
        <end position="151"/>
    </location>
</feature>